<accession>A0A6C0CPQ8</accession>
<evidence type="ECO:0000256" key="1">
    <source>
        <dbReference type="SAM" id="Phobius"/>
    </source>
</evidence>
<keyword evidence="1" id="KW-0812">Transmembrane</keyword>
<dbReference type="EMBL" id="MN739457">
    <property type="protein sequence ID" value="QHT05674.1"/>
    <property type="molecule type" value="Genomic_DNA"/>
</dbReference>
<evidence type="ECO:0000313" key="2">
    <source>
        <dbReference type="EMBL" id="QHT05674.1"/>
    </source>
</evidence>
<keyword evidence="1" id="KW-0472">Membrane</keyword>
<keyword evidence="1" id="KW-1133">Transmembrane helix</keyword>
<reference evidence="2" key="1">
    <citation type="journal article" date="2020" name="Nature">
        <title>Giant virus diversity and host interactions through global metagenomics.</title>
        <authorList>
            <person name="Schulz F."/>
            <person name="Roux S."/>
            <person name="Paez-Espino D."/>
            <person name="Jungbluth S."/>
            <person name="Walsh D.A."/>
            <person name="Denef V.J."/>
            <person name="McMahon K.D."/>
            <person name="Konstantinidis K.T."/>
            <person name="Eloe-Fadrosh E.A."/>
            <person name="Kyrpides N.C."/>
            <person name="Woyke T."/>
        </authorList>
    </citation>
    <scope>NUCLEOTIDE SEQUENCE</scope>
    <source>
        <strain evidence="2">GVMAG-M-3300021389-45</strain>
    </source>
</reference>
<proteinExistence type="predicted"/>
<name>A0A6C0CPQ8_9ZZZZ</name>
<dbReference type="AlphaFoldDB" id="A0A6C0CPQ8"/>
<organism evidence="2">
    <name type="scientific">viral metagenome</name>
    <dbReference type="NCBI Taxonomy" id="1070528"/>
    <lineage>
        <taxon>unclassified sequences</taxon>
        <taxon>metagenomes</taxon>
        <taxon>organismal metagenomes</taxon>
    </lineage>
</organism>
<sequence length="252" mass="28982">MESIYDIPKKVQYIVLDSRYVTGTNNTFSLDLSLTSNTHVEDYSKVLGVKMVDFYITQVGENTSTLNTNVAKYVDIVCPEVPQVAQMLDERHGRIFARVPLERHFTGSSGIVLRDKQWKSFNRETNYFNPISIQKLNFTIYEQQDDGDYRTLQPDAAWYMVLEVTTVNHKEKPVTKEAQILDAIHALIGKIEMLHQSVDKLPNKETAERIIEETEKKRKKMSFNYILLALAVLVGGYVYYVNKVKLVASMVM</sequence>
<feature type="transmembrane region" description="Helical" evidence="1">
    <location>
        <begin position="223"/>
        <end position="242"/>
    </location>
</feature>
<protein>
    <submittedName>
        <fullName evidence="2">Uncharacterized protein</fullName>
    </submittedName>
</protein>